<dbReference type="EMBL" id="MPRJ01000070">
    <property type="protein sequence ID" value="OOZ35863.1"/>
    <property type="molecule type" value="Genomic_DNA"/>
</dbReference>
<dbReference type="AlphaFoldDB" id="A0A1T2KSN2"/>
<organism evidence="1 2">
    <name type="scientific">Solemya velesiana gill symbiont</name>
    <dbReference type="NCBI Taxonomy" id="1918948"/>
    <lineage>
        <taxon>Bacteria</taxon>
        <taxon>Pseudomonadati</taxon>
        <taxon>Pseudomonadota</taxon>
        <taxon>Gammaproteobacteria</taxon>
        <taxon>sulfur-oxidizing symbionts</taxon>
    </lineage>
</organism>
<evidence type="ECO:0000313" key="2">
    <source>
        <dbReference type="Proteomes" id="UP000190896"/>
    </source>
</evidence>
<sequence>LKLWSVREATYATAAYPLTNSVELHLEIEFAFHITRAWISFLSASFLRCSPGAISIDNQSSKFWSEFKQVELQGK</sequence>
<gene>
    <name evidence="1" type="ORF">BOW51_09920</name>
</gene>
<feature type="non-terminal residue" evidence="1">
    <location>
        <position position="1"/>
    </location>
</feature>
<protein>
    <submittedName>
        <fullName evidence="1">Uncharacterized protein</fullName>
    </submittedName>
</protein>
<name>A0A1T2KSN2_9GAMM</name>
<accession>A0A1T2KSN2</accession>
<reference evidence="1 2" key="1">
    <citation type="submission" date="2016-11" db="EMBL/GenBank/DDBJ databases">
        <title>Mixed transmission modes and dynamic genome evolution in an obligate animal-bacterial symbiosis.</title>
        <authorList>
            <person name="Russell S.L."/>
            <person name="Corbett-Detig R.B."/>
            <person name="Cavanaugh C.M."/>
        </authorList>
    </citation>
    <scope>NUCLEOTIDE SEQUENCE [LARGE SCALE GENOMIC DNA]</scope>
    <source>
        <strain evidence="1">Se-Cadez</strain>
    </source>
</reference>
<comment type="caution">
    <text evidence="1">The sequence shown here is derived from an EMBL/GenBank/DDBJ whole genome shotgun (WGS) entry which is preliminary data.</text>
</comment>
<keyword evidence="2" id="KW-1185">Reference proteome</keyword>
<dbReference type="Proteomes" id="UP000190896">
    <property type="component" value="Unassembled WGS sequence"/>
</dbReference>
<evidence type="ECO:0000313" key="1">
    <source>
        <dbReference type="EMBL" id="OOZ35863.1"/>
    </source>
</evidence>
<proteinExistence type="predicted"/>